<dbReference type="PANTHER" id="PTHR30480:SF16">
    <property type="entry name" value="GLYCOSIDE HYDROLASE FAMILY 3 DOMAIN PROTEIN"/>
    <property type="match status" value="1"/>
</dbReference>
<dbReference type="PROSITE" id="PS00775">
    <property type="entry name" value="GLYCOSYL_HYDROL_F3"/>
    <property type="match status" value="1"/>
</dbReference>
<dbReference type="InterPro" id="IPR017853">
    <property type="entry name" value="GH"/>
</dbReference>
<evidence type="ECO:0000256" key="2">
    <source>
        <dbReference type="ARBA" id="ARBA00022801"/>
    </source>
</evidence>
<evidence type="ECO:0000256" key="3">
    <source>
        <dbReference type="ARBA" id="ARBA00023295"/>
    </source>
</evidence>
<sequence>MTDPALRRLAASVVLPGFVGTTVPEWLRRELDAGLAGVCLFGQNVVDDVQVRALTGALHDVRDGVLVTADEEGGSVTRLESDAGSRWPGAAALGALDDVVATEQVARGLGAQARAAGIDVVLGPVADVNSEPDNPVIGERSFGADPALVGRHVASSVRGLQSAGVAACAKHFPGHGATRVDSHLSLPRVDADEATYRARDLAPFADAVAAGTRCVMTAHVVVSALDDRPATTSPRVLGLLRDDLGFDGVIVSDALDMGAMPRREDAAVAALAAGVDLLCIGNPVFPDGYDDEAAARSVVDALVAAVRSGDVAGERLEQAAARVASLAVPGAALGADVAHRALTVTGDVALAPGAVALLAPTEVGIAAGRRPSRLAPLLGAVEVPDANAVPALLDRAAGRDVAVVVEGRSGPATRKVVEAVLAARSDAVVVHVGPADHDGPTAARSVVTHAGGLAAAWAAADALGVAR</sequence>
<dbReference type="RefSeq" id="WP_345459117.1">
    <property type="nucleotide sequence ID" value="NZ_BAABKG010000003.1"/>
</dbReference>
<dbReference type="Pfam" id="PF00933">
    <property type="entry name" value="Glyco_hydro_3"/>
    <property type="match status" value="1"/>
</dbReference>
<reference evidence="6" key="1">
    <citation type="journal article" date="2019" name="Int. J. Syst. Evol. Microbiol.">
        <title>The Global Catalogue of Microorganisms (GCM) 10K type strain sequencing project: providing services to taxonomists for standard genome sequencing and annotation.</title>
        <authorList>
            <consortium name="The Broad Institute Genomics Platform"/>
            <consortium name="The Broad Institute Genome Sequencing Center for Infectious Disease"/>
            <person name="Wu L."/>
            <person name="Ma J."/>
        </authorList>
    </citation>
    <scope>NUCLEOTIDE SEQUENCE [LARGE SCALE GENOMIC DNA]</scope>
    <source>
        <strain evidence="6">JCM 18459</strain>
    </source>
</reference>
<proteinExistence type="inferred from homology"/>
<comment type="similarity">
    <text evidence="1">Belongs to the glycosyl hydrolase 3 family.</text>
</comment>
<evidence type="ECO:0000313" key="6">
    <source>
        <dbReference type="Proteomes" id="UP001500221"/>
    </source>
</evidence>
<evidence type="ECO:0000313" key="5">
    <source>
        <dbReference type="EMBL" id="GAA5150132.1"/>
    </source>
</evidence>
<comment type="caution">
    <text evidence="5">The sequence shown here is derived from an EMBL/GenBank/DDBJ whole genome shotgun (WGS) entry which is preliminary data.</text>
</comment>
<dbReference type="InterPro" id="IPR036962">
    <property type="entry name" value="Glyco_hydro_3_N_sf"/>
</dbReference>
<dbReference type="InterPro" id="IPR050226">
    <property type="entry name" value="NagZ_Beta-hexosaminidase"/>
</dbReference>
<gene>
    <name evidence="5" type="ORF">GCM10023340_26560</name>
</gene>
<dbReference type="InterPro" id="IPR001764">
    <property type="entry name" value="Glyco_hydro_3_N"/>
</dbReference>
<dbReference type="EMBL" id="BAABKG010000003">
    <property type="protein sequence ID" value="GAA5150132.1"/>
    <property type="molecule type" value="Genomic_DNA"/>
</dbReference>
<evidence type="ECO:0000256" key="1">
    <source>
        <dbReference type="ARBA" id="ARBA00005336"/>
    </source>
</evidence>
<dbReference type="InterPro" id="IPR019800">
    <property type="entry name" value="Glyco_hydro_3_AS"/>
</dbReference>
<feature type="domain" description="Glycoside hydrolase family 3 N-terminal" evidence="4">
    <location>
        <begin position="32"/>
        <end position="326"/>
    </location>
</feature>
<dbReference type="PANTHER" id="PTHR30480">
    <property type="entry name" value="BETA-HEXOSAMINIDASE-RELATED"/>
    <property type="match status" value="1"/>
</dbReference>
<keyword evidence="3" id="KW-0326">Glycosidase</keyword>
<protein>
    <submittedName>
        <fullName evidence="5">Glycoside hydrolase family 3 protein</fullName>
    </submittedName>
</protein>
<dbReference type="GO" id="GO:0016787">
    <property type="term" value="F:hydrolase activity"/>
    <property type="evidence" value="ECO:0007669"/>
    <property type="project" value="UniProtKB-KW"/>
</dbReference>
<evidence type="ECO:0000259" key="4">
    <source>
        <dbReference type="Pfam" id="PF00933"/>
    </source>
</evidence>
<dbReference type="Proteomes" id="UP001500221">
    <property type="component" value="Unassembled WGS sequence"/>
</dbReference>
<keyword evidence="2 5" id="KW-0378">Hydrolase</keyword>
<organism evidence="5 6">
    <name type="scientific">Nocardioides marinquilinus</name>
    <dbReference type="NCBI Taxonomy" id="1210400"/>
    <lineage>
        <taxon>Bacteria</taxon>
        <taxon>Bacillati</taxon>
        <taxon>Actinomycetota</taxon>
        <taxon>Actinomycetes</taxon>
        <taxon>Propionibacteriales</taxon>
        <taxon>Nocardioidaceae</taxon>
        <taxon>Nocardioides</taxon>
    </lineage>
</organism>
<dbReference type="Gene3D" id="3.20.20.300">
    <property type="entry name" value="Glycoside hydrolase, family 3, N-terminal domain"/>
    <property type="match status" value="1"/>
</dbReference>
<keyword evidence="6" id="KW-1185">Reference proteome</keyword>
<dbReference type="SUPFAM" id="SSF51445">
    <property type="entry name" value="(Trans)glycosidases"/>
    <property type="match status" value="1"/>
</dbReference>
<accession>A0ABP9PPN7</accession>
<name>A0ABP9PPN7_9ACTN</name>